<gene>
    <name evidence="3" type="ORF">PAAG_11857</name>
</gene>
<protein>
    <recommendedName>
        <fullName evidence="2">ALIX V-shaped domain-containing protein</fullName>
    </recommendedName>
</protein>
<proteinExistence type="predicted"/>
<sequence>MTAKLRELLQSLNLPGSLQALEKPLGLPPSLLSHAEEIRQQEGLNRLRLSIKDTSKLKANDKAIYTEGVEMLMAEKDEDNRARTKYGTDRWIREASEVAGEKLHARMKEIEGYLASAENSDRLVEEKLRDTERVLRVLNGTNREIETFVPSTRKAVMTDAVEREAVRLRGCLNEVSRLESRRRRRVEALREKAKGDSIHAALLVETGRLEREFPMQRIEASQFEDLFSARLQEYDVDRKMLGEDEEKAQAKIAEQLLEANRNFVNARRGDSSTKEREKALQELENGYVKYKEIIGNVEVGRKFYNDLAKLVGRFRDDCRGFVKERRIEAAELERDITNTIAMASLNISQIQKPKQKTSPPPATAVPTAPPAAVAAASAAIQQQQQQQQQQQIQQQPQYQSPPLQYRQPYYQNPCQKSPTKPIRSSTPGSYPIQTDFTPSTSTTSPVQTLASPTTPSRAPTEEPLVAPQPIRASIVPPPSTLPFPPPMPMPMLKSMPVAGMWSPERGIKFAGIPAPQMNEQTQRTREQAQAQSDVEAQEAQLRPPVPLTRQMAMPAPGQWDPSRGVRFS</sequence>
<dbReference type="Gene3D" id="1.20.140.50">
    <property type="entry name" value="alix/aip1 like domains"/>
    <property type="match status" value="1"/>
</dbReference>
<dbReference type="Gene3D" id="1.20.120.560">
    <property type="entry name" value="alix/aip1 in complex with the ypdl late domain"/>
    <property type="match status" value="1"/>
</dbReference>
<dbReference type="GO" id="GO:0005768">
    <property type="term" value="C:endosome"/>
    <property type="evidence" value="ECO:0007669"/>
    <property type="project" value="TreeGrafter"/>
</dbReference>
<dbReference type="KEGG" id="pbl:PAAG_11857"/>
<dbReference type="GeneID" id="9096720"/>
<dbReference type="EMBL" id="KN294002">
    <property type="protein sequence ID" value="KGQ01394.1"/>
    <property type="molecule type" value="Genomic_DNA"/>
</dbReference>
<accession>A0A0A2VKH4</accession>
<dbReference type="Proteomes" id="UP000002059">
    <property type="component" value="Partially assembled WGS sequence"/>
</dbReference>
<feature type="domain" description="ALIX V-shaped" evidence="2">
    <location>
        <begin position="26"/>
        <end position="328"/>
    </location>
</feature>
<keyword evidence="4" id="KW-1185">Reference proteome</keyword>
<feature type="compositionally biased region" description="Pro residues" evidence="1">
    <location>
        <begin position="358"/>
        <end position="369"/>
    </location>
</feature>
<dbReference type="AlphaFoldDB" id="A0A0A2VKH4"/>
<dbReference type="InterPro" id="IPR025304">
    <property type="entry name" value="ALIX_V_dom"/>
</dbReference>
<reference evidence="3 4" key="1">
    <citation type="journal article" date="2011" name="PLoS Genet.">
        <title>Comparative genomic analysis of human fungal pathogens causing paracoccidioidomycosis.</title>
        <authorList>
            <person name="Desjardins C.A."/>
            <person name="Champion M.D."/>
            <person name="Holder J.W."/>
            <person name="Muszewska A."/>
            <person name="Goldberg J."/>
            <person name="Bailao A.M."/>
            <person name="Brigido M.M."/>
            <person name="Ferreira M.E."/>
            <person name="Garcia A.M."/>
            <person name="Grynberg M."/>
            <person name="Gujja S."/>
            <person name="Heiman D.I."/>
            <person name="Henn M.R."/>
            <person name="Kodira C.D."/>
            <person name="Leon-Narvaez H."/>
            <person name="Longo L.V."/>
            <person name="Ma L.J."/>
            <person name="Malavazi I."/>
            <person name="Matsuo A.L."/>
            <person name="Morais F.V."/>
            <person name="Pereira M."/>
            <person name="Rodriguez-Brito S."/>
            <person name="Sakthikumar S."/>
            <person name="Salem-Izacc S.M."/>
            <person name="Sykes S.M."/>
            <person name="Teixeira M.M."/>
            <person name="Vallejo M.C."/>
            <person name="Walter M.E."/>
            <person name="Yandava C."/>
            <person name="Young S."/>
            <person name="Zeng Q."/>
            <person name="Zucker J."/>
            <person name="Felipe M.S."/>
            <person name="Goldman G.H."/>
            <person name="Haas B.J."/>
            <person name="McEwen J.G."/>
            <person name="Nino-Vega G."/>
            <person name="Puccia R."/>
            <person name="San-Blas G."/>
            <person name="Soares C.M."/>
            <person name="Birren B.W."/>
            <person name="Cuomo C.A."/>
        </authorList>
    </citation>
    <scope>NUCLEOTIDE SEQUENCE [LARGE SCALE GENOMIC DNA]</scope>
    <source>
        <strain evidence="4">ATCC MYA-826 / Pb01</strain>
    </source>
</reference>
<dbReference type="STRING" id="502779.A0A0A2VKH4"/>
<feature type="region of interest" description="Disordered" evidence="1">
    <location>
        <begin position="350"/>
        <end position="464"/>
    </location>
</feature>
<feature type="compositionally biased region" description="Low complexity" evidence="1">
    <location>
        <begin position="370"/>
        <end position="411"/>
    </location>
</feature>
<feature type="region of interest" description="Disordered" evidence="1">
    <location>
        <begin position="516"/>
        <end position="568"/>
    </location>
</feature>
<feature type="compositionally biased region" description="Polar residues" evidence="1">
    <location>
        <begin position="412"/>
        <end position="436"/>
    </location>
</feature>
<dbReference type="HOGENOM" id="CLU_007181_0_0_1"/>
<dbReference type="Pfam" id="PF13949">
    <property type="entry name" value="ALIX_LYPXL_bnd"/>
    <property type="match status" value="1"/>
</dbReference>
<evidence type="ECO:0000313" key="3">
    <source>
        <dbReference type="EMBL" id="KGQ01394.1"/>
    </source>
</evidence>
<feature type="compositionally biased region" description="Polar residues" evidence="1">
    <location>
        <begin position="446"/>
        <end position="457"/>
    </location>
</feature>
<organism evidence="3 4">
    <name type="scientific">Paracoccidioides lutzii (strain ATCC MYA-826 / Pb01)</name>
    <name type="common">Paracoccidioides brasiliensis</name>
    <dbReference type="NCBI Taxonomy" id="502779"/>
    <lineage>
        <taxon>Eukaryota</taxon>
        <taxon>Fungi</taxon>
        <taxon>Dikarya</taxon>
        <taxon>Ascomycota</taxon>
        <taxon>Pezizomycotina</taxon>
        <taxon>Eurotiomycetes</taxon>
        <taxon>Eurotiomycetidae</taxon>
        <taxon>Onygenales</taxon>
        <taxon>Ajellomycetaceae</taxon>
        <taxon>Paracoccidioides</taxon>
    </lineage>
</organism>
<dbReference type="RefSeq" id="XP_015702920.1">
    <property type="nucleotide sequence ID" value="XM_015847432.1"/>
</dbReference>
<name>A0A0A2VKH4_PARBA</name>
<dbReference type="PANTHER" id="PTHR23030:SF39">
    <property type="entry name" value="PROGRAMMED CELL DEATH 6-INTERACTING PROTEIN"/>
    <property type="match status" value="1"/>
</dbReference>
<evidence type="ECO:0000256" key="1">
    <source>
        <dbReference type="SAM" id="MobiDB-lite"/>
    </source>
</evidence>
<dbReference type="VEuPathDB" id="FungiDB:PAAG_11857"/>
<evidence type="ECO:0000313" key="4">
    <source>
        <dbReference type="Proteomes" id="UP000002059"/>
    </source>
</evidence>
<dbReference type="PANTHER" id="PTHR23030">
    <property type="entry name" value="PCD6 INTERACTING PROTEIN-RELATED"/>
    <property type="match status" value="1"/>
</dbReference>
<evidence type="ECO:0000259" key="2">
    <source>
        <dbReference type="Pfam" id="PF13949"/>
    </source>
</evidence>
<dbReference type="OrthoDB" id="64867at2759"/>